<dbReference type="GO" id="GO:0008270">
    <property type="term" value="F:zinc ion binding"/>
    <property type="evidence" value="ECO:0007669"/>
    <property type="project" value="UniProtKB-KW"/>
</dbReference>
<evidence type="ECO:0000256" key="1">
    <source>
        <dbReference type="ARBA" id="ARBA00022723"/>
    </source>
</evidence>
<evidence type="ECO:0000256" key="2">
    <source>
        <dbReference type="ARBA" id="ARBA00022771"/>
    </source>
</evidence>
<gene>
    <name evidence="6" type="ORF">SteCoe_26647</name>
</gene>
<name>A0A1R2BCP3_9CILI</name>
<dbReference type="PROSITE" id="PS01358">
    <property type="entry name" value="ZF_RANBP2_1"/>
    <property type="match status" value="1"/>
</dbReference>
<keyword evidence="3" id="KW-0862">Zinc</keyword>
<evidence type="ECO:0000313" key="7">
    <source>
        <dbReference type="Proteomes" id="UP000187209"/>
    </source>
</evidence>
<proteinExistence type="predicted"/>
<evidence type="ECO:0000259" key="5">
    <source>
        <dbReference type="PROSITE" id="PS50199"/>
    </source>
</evidence>
<keyword evidence="2 4" id="KW-0863">Zinc-finger</keyword>
<keyword evidence="7" id="KW-1185">Reference proteome</keyword>
<evidence type="ECO:0000313" key="6">
    <source>
        <dbReference type="EMBL" id="OMJ74430.1"/>
    </source>
</evidence>
<protein>
    <recommendedName>
        <fullName evidence="5">RanBP2-type domain-containing protein</fullName>
    </recommendedName>
</protein>
<reference evidence="6 7" key="1">
    <citation type="submission" date="2016-11" db="EMBL/GenBank/DDBJ databases">
        <title>The macronuclear genome of Stentor coeruleus: a giant cell with tiny introns.</title>
        <authorList>
            <person name="Slabodnick M."/>
            <person name="Ruby J.G."/>
            <person name="Reiff S.B."/>
            <person name="Swart E.C."/>
            <person name="Gosai S."/>
            <person name="Prabakaran S."/>
            <person name="Witkowska E."/>
            <person name="Larue G.E."/>
            <person name="Fisher S."/>
            <person name="Freeman R.M."/>
            <person name="Gunawardena J."/>
            <person name="Chu W."/>
            <person name="Stover N.A."/>
            <person name="Gregory B.D."/>
            <person name="Nowacki M."/>
            <person name="Derisi J."/>
            <person name="Roy S.W."/>
            <person name="Marshall W.F."/>
            <person name="Sood P."/>
        </authorList>
    </citation>
    <scope>NUCLEOTIDE SEQUENCE [LARGE SCALE GENOMIC DNA]</scope>
    <source>
        <strain evidence="6">WM001</strain>
    </source>
</reference>
<dbReference type="EMBL" id="MPUH01000752">
    <property type="protein sequence ID" value="OMJ74430.1"/>
    <property type="molecule type" value="Genomic_DNA"/>
</dbReference>
<dbReference type="PROSITE" id="PS50199">
    <property type="entry name" value="ZF_RANBP2_2"/>
    <property type="match status" value="1"/>
</dbReference>
<evidence type="ECO:0000256" key="3">
    <source>
        <dbReference type="ARBA" id="ARBA00022833"/>
    </source>
</evidence>
<sequence>MAKILNDPKSSSFYSSLTTLVVNTIPMDSLLQKSHNCQDTCAIFELTKQLKSFEHADLNYLKSILDPEHSQNPINFLVYLFWYAHSHCEHSGLECPSSCCYHSGVFFTGSYDYACFAGHSTLENIPNTQFYFTIDGFKLFKQCPELVKEASDPQESLVCCYVDRILSNFVADDSFVCPEKNCQSATVKRYWVNALPRSLIFYVDYDREPNLIEILRIIAGFPNNFSSSELFQNFESTNYTIVGYFLQSKDNKYGALIYSESSDKWVFSAEGQQSTKSKYESILQLIIDNYKVLMVFYNQIKNKHKDCELKDTMWLNLENKIIKNLGISEKGYANIKSPFQEKYWTCGKCKTVVFSNQICSCGNDFDISYLGWKCSCLRKNLETTCQCHNTLSLCVICNKSYCVSKPNSLKICKTCIDWTCEICKGKNTYPNTMCLKCSNPSSTAFSDFQYLKLP</sequence>
<dbReference type="InterPro" id="IPR001876">
    <property type="entry name" value="Znf_RanBP2"/>
</dbReference>
<evidence type="ECO:0000256" key="4">
    <source>
        <dbReference type="PROSITE-ProRule" id="PRU00322"/>
    </source>
</evidence>
<dbReference type="Proteomes" id="UP000187209">
    <property type="component" value="Unassembled WGS sequence"/>
</dbReference>
<comment type="caution">
    <text evidence="6">The sequence shown here is derived from an EMBL/GenBank/DDBJ whole genome shotgun (WGS) entry which is preliminary data.</text>
</comment>
<accession>A0A1R2BCP3</accession>
<organism evidence="6 7">
    <name type="scientific">Stentor coeruleus</name>
    <dbReference type="NCBI Taxonomy" id="5963"/>
    <lineage>
        <taxon>Eukaryota</taxon>
        <taxon>Sar</taxon>
        <taxon>Alveolata</taxon>
        <taxon>Ciliophora</taxon>
        <taxon>Postciliodesmatophora</taxon>
        <taxon>Heterotrichea</taxon>
        <taxon>Heterotrichida</taxon>
        <taxon>Stentoridae</taxon>
        <taxon>Stentor</taxon>
    </lineage>
</organism>
<feature type="domain" description="RanBP2-type" evidence="5">
    <location>
        <begin position="413"/>
        <end position="443"/>
    </location>
</feature>
<dbReference type="AlphaFoldDB" id="A0A1R2BCP3"/>
<keyword evidence="1" id="KW-0479">Metal-binding</keyword>